<dbReference type="InterPro" id="IPR008881">
    <property type="entry name" value="Trigger_fac_ribosome-bd_bac"/>
</dbReference>
<evidence type="ECO:0000256" key="3">
    <source>
        <dbReference type="ARBA" id="ARBA00005464"/>
    </source>
</evidence>
<dbReference type="InterPro" id="IPR001179">
    <property type="entry name" value="PPIase_FKBP_dom"/>
</dbReference>
<name>W2UZT8_9RICK</name>
<organism evidence="13 14">
    <name type="scientific">Candidatus Xenolissoclinum pacificiensis L6</name>
    <dbReference type="NCBI Taxonomy" id="1401685"/>
    <lineage>
        <taxon>Bacteria</taxon>
        <taxon>Pseudomonadati</taxon>
        <taxon>Pseudomonadota</taxon>
        <taxon>Alphaproteobacteria</taxon>
        <taxon>Rickettsiales</taxon>
        <taxon>Anaplasmataceae</taxon>
        <taxon>Candidatus Xenolissoclinum</taxon>
    </lineage>
</organism>
<comment type="function">
    <text evidence="8">Involved in protein export. Acts as a chaperone by maintaining the newly synthesized protein in an open conformation. Functions as a peptidyl-prolyl cis-trans isomerase.</text>
</comment>
<dbReference type="GO" id="GO:0051301">
    <property type="term" value="P:cell division"/>
    <property type="evidence" value="ECO:0007669"/>
    <property type="project" value="UniProtKB-KW"/>
</dbReference>
<reference evidence="13 14" key="1">
    <citation type="journal article" date="2013" name="PLoS ONE">
        <title>Bacterial endosymbiosis in a chordate host: long-term co-evolution and conservation of secondary metabolism.</title>
        <authorList>
            <person name="Kwan J.C."/>
            <person name="Schmidt E.W."/>
        </authorList>
    </citation>
    <scope>NUCLEOTIDE SEQUENCE [LARGE SCALE GENOMIC DNA]</scope>
    <source>
        <strain evidence="14">L6</strain>
    </source>
</reference>
<comment type="caution">
    <text evidence="13">The sequence shown here is derived from an EMBL/GenBank/DDBJ whole genome shotgun (WGS) entry which is preliminary data.</text>
</comment>
<feature type="region of interest" description="Disordered" evidence="11">
    <location>
        <begin position="1"/>
        <end position="63"/>
    </location>
</feature>
<evidence type="ECO:0000313" key="13">
    <source>
        <dbReference type="EMBL" id="ETO91499.1"/>
    </source>
</evidence>
<dbReference type="SUPFAM" id="SSF54534">
    <property type="entry name" value="FKBP-like"/>
    <property type="match status" value="1"/>
</dbReference>
<comment type="similarity">
    <text evidence="3 10">Belongs to the FKBP-type PPIase family. Tig subfamily.</text>
</comment>
<dbReference type="EMBL" id="AXCJ01000004">
    <property type="protein sequence ID" value="ETO91499.1"/>
    <property type="molecule type" value="Genomic_DNA"/>
</dbReference>
<dbReference type="AlphaFoldDB" id="W2UZT8"/>
<keyword evidence="10" id="KW-0131">Cell cycle</keyword>
<evidence type="ECO:0000256" key="5">
    <source>
        <dbReference type="ARBA" id="ARBA00023110"/>
    </source>
</evidence>
<comment type="catalytic activity">
    <reaction evidence="1 9">
        <text>[protein]-peptidylproline (omega=180) = [protein]-peptidylproline (omega=0)</text>
        <dbReference type="Rhea" id="RHEA:16237"/>
        <dbReference type="Rhea" id="RHEA-COMP:10747"/>
        <dbReference type="Rhea" id="RHEA-COMP:10748"/>
        <dbReference type="ChEBI" id="CHEBI:83833"/>
        <dbReference type="ChEBI" id="CHEBI:83834"/>
        <dbReference type="EC" id="5.2.1.8"/>
    </reaction>
</comment>
<keyword evidence="10" id="KW-0132">Cell division</keyword>
<comment type="subcellular location">
    <subcellularLocation>
        <location evidence="2">Cytoplasm</location>
    </subcellularLocation>
</comment>
<feature type="compositionally biased region" description="Basic and acidic residues" evidence="11">
    <location>
        <begin position="40"/>
        <end position="50"/>
    </location>
</feature>
<evidence type="ECO:0000256" key="1">
    <source>
        <dbReference type="ARBA" id="ARBA00000971"/>
    </source>
</evidence>
<keyword evidence="7 9" id="KW-0413">Isomerase</keyword>
<dbReference type="GO" id="GO:0015031">
    <property type="term" value="P:protein transport"/>
    <property type="evidence" value="ECO:0007669"/>
    <property type="project" value="InterPro"/>
</dbReference>
<dbReference type="InterPro" id="IPR027304">
    <property type="entry name" value="Trigger_fact/SurA_dom_sf"/>
</dbReference>
<evidence type="ECO:0000256" key="2">
    <source>
        <dbReference type="ARBA" id="ARBA00004496"/>
    </source>
</evidence>
<accession>W2UZT8</accession>
<dbReference type="GO" id="GO:0003755">
    <property type="term" value="F:peptidyl-prolyl cis-trans isomerase activity"/>
    <property type="evidence" value="ECO:0007669"/>
    <property type="project" value="UniProtKB-KW"/>
</dbReference>
<evidence type="ECO:0000259" key="12">
    <source>
        <dbReference type="PROSITE" id="PS50059"/>
    </source>
</evidence>
<keyword evidence="6 10" id="KW-0143">Chaperone</keyword>
<feature type="domain" description="PPIase FKBP-type" evidence="12">
    <location>
        <begin position="243"/>
        <end position="303"/>
    </location>
</feature>
<evidence type="ECO:0000256" key="11">
    <source>
        <dbReference type="SAM" id="MobiDB-lite"/>
    </source>
</evidence>
<protein>
    <recommendedName>
        <fullName evidence="4 10">Trigger factor</fullName>
    </recommendedName>
</protein>
<evidence type="ECO:0000313" key="14">
    <source>
        <dbReference type="Proteomes" id="UP000018951"/>
    </source>
</evidence>
<dbReference type="NCBIfam" id="TIGR00115">
    <property type="entry name" value="tig"/>
    <property type="match status" value="1"/>
</dbReference>
<keyword evidence="14" id="KW-1185">Reference proteome</keyword>
<dbReference type="InterPro" id="IPR046357">
    <property type="entry name" value="PPIase_dom_sf"/>
</dbReference>
<gene>
    <name evidence="13" type="ORF">P857_70</name>
</gene>
<proteinExistence type="inferred from homology"/>
<dbReference type="InterPro" id="IPR037041">
    <property type="entry name" value="Trigger_fac_C_sf"/>
</dbReference>
<evidence type="ECO:0000256" key="10">
    <source>
        <dbReference type="RuleBase" id="RU003914"/>
    </source>
</evidence>
<dbReference type="GO" id="GO:0005737">
    <property type="term" value="C:cytoplasm"/>
    <property type="evidence" value="ECO:0007669"/>
    <property type="project" value="UniProtKB-SubCell"/>
</dbReference>
<dbReference type="SUPFAM" id="SSF109998">
    <property type="entry name" value="Triger factor/SurA peptide-binding domain-like"/>
    <property type="match status" value="1"/>
</dbReference>
<dbReference type="InterPro" id="IPR008880">
    <property type="entry name" value="Trigger_fac_C"/>
</dbReference>
<sequence length="493" mass="56193">MMKNDTDQQLHSVMEPNNDESVEPSKSSEEEMLSGVDFSKSSEKSDDGQDVHSSQESLVGDELVEKDSSYLSDQVVDKGDYTVTEYLEVEKGYKKYRIFIKESKVQADIDAYAMSSSKKGFRKESARRSISVDLMRSIVASSIQQSIPKICSEIVQEESLDISSQPDVEIVQGPTDNNYNATYDILFELNADQVPIIEPGDITLNVTKGEVTDEELKEYVKEVIRSIRKKEEVVDDQYQAKVEDELIINFDGKINNKRFKGGMAQNVHVTLGKQQVIKDMEDGLLGMQVGQEKDICVAFPDDYHNPLLRKKKALFRVSVLRVLKSLPVTEDSEVLSSLKCKDHQEVSDNAKKVLEHRKQMEFEDILRESIYNAIKDKYDFNVPESLIDSEVGRIKLDSAFRDVSDEMIREKAIGNAKLSLLLLHYAKSQDIKTSQEDVMRRVFEMSGNDDQKLEKIVSLYKDNQEMIMQLSNQILEEKVFKDLKSKVNVNSEL</sequence>
<dbReference type="Pfam" id="PF05698">
    <property type="entry name" value="Trigger_C"/>
    <property type="match status" value="1"/>
</dbReference>
<evidence type="ECO:0000256" key="4">
    <source>
        <dbReference type="ARBA" id="ARBA00016902"/>
    </source>
</evidence>
<dbReference type="InterPro" id="IPR005215">
    <property type="entry name" value="Trig_fac"/>
</dbReference>
<dbReference type="Gene3D" id="1.10.3120.10">
    <property type="entry name" value="Trigger factor, C-terminal domain"/>
    <property type="match status" value="1"/>
</dbReference>
<evidence type="ECO:0000256" key="9">
    <source>
        <dbReference type="PROSITE-ProRule" id="PRU00277"/>
    </source>
</evidence>
<dbReference type="Gene3D" id="3.10.50.40">
    <property type="match status" value="1"/>
</dbReference>
<evidence type="ECO:0000256" key="6">
    <source>
        <dbReference type="ARBA" id="ARBA00023186"/>
    </source>
</evidence>
<dbReference type="PROSITE" id="PS50059">
    <property type="entry name" value="FKBP_PPIASE"/>
    <property type="match status" value="1"/>
</dbReference>
<dbReference type="Pfam" id="PF00254">
    <property type="entry name" value="FKBP_C"/>
    <property type="match status" value="1"/>
</dbReference>
<dbReference type="GO" id="GO:0006457">
    <property type="term" value="P:protein folding"/>
    <property type="evidence" value="ECO:0007669"/>
    <property type="project" value="InterPro"/>
</dbReference>
<dbReference type="STRING" id="1401685.P857_70"/>
<keyword evidence="5 9" id="KW-0697">Rotamase</keyword>
<evidence type="ECO:0000256" key="8">
    <source>
        <dbReference type="ARBA" id="ARBA00024849"/>
    </source>
</evidence>
<dbReference type="Proteomes" id="UP000018951">
    <property type="component" value="Unassembled WGS sequence"/>
</dbReference>
<evidence type="ECO:0000256" key="7">
    <source>
        <dbReference type="ARBA" id="ARBA00023235"/>
    </source>
</evidence>
<dbReference type="Pfam" id="PF05697">
    <property type="entry name" value="Trigger_N"/>
    <property type="match status" value="1"/>
</dbReference>